<feature type="DNA-binding region" description="Fork-head" evidence="10">
    <location>
        <begin position="384"/>
        <end position="457"/>
    </location>
</feature>
<keyword evidence="2" id="KW-0678">Repressor</keyword>
<dbReference type="InterPro" id="IPR001766">
    <property type="entry name" value="Fork_head_dom"/>
</dbReference>
<protein>
    <recommendedName>
        <fullName evidence="12">Fork-head domain-containing protein</fullName>
    </recommendedName>
</protein>
<evidence type="ECO:0000313" key="14">
    <source>
        <dbReference type="Proteomes" id="UP001501940"/>
    </source>
</evidence>
<evidence type="ECO:0000256" key="3">
    <source>
        <dbReference type="ARBA" id="ARBA00022723"/>
    </source>
</evidence>
<evidence type="ECO:0000256" key="8">
    <source>
        <dbReference type="ARBA" id="ARBA00023163"/>
    </source>
</evidence>
<evidence type="ECO:0000313" key="13">
    <source>
        <dbReference type="Ensembl" id="ENSAOCP00000062149.1"/>
    </source>
</evidence>
<feature type="compositionally biased region" description="Basic residues" evidence="11">
    <location>
        <begin position="343"/>
        <end position="356"/>
    </location>
</feature>
<feature type="compositionally biased region" description="Gly residues" evidence="11">
    <location>
        <begin position="28"/>
        <end position="38"/>
    </location>
</feature>
<gene>
    <name evidence="13" type="primary">FOXP4</name>
</gene>
<evidence type="ECO:0000256" key="7">
    <source>
        <dbReference type="ARBA" id="ARBA00023125"/>
    </source>
</evidence>
<feature type="region of interest" description="Disordered" evidence="11">
    <location>
        <begin position="531"/>
        <end position="598"/>
    </location>
</feature>
<dbReference type="GeneTree" id="ENSGT00940000158700"/>
<dbReference type="FunFam" id="1.20.5.340:FF:000005">
    <property type="entry name" value="Forkhead box P1, isoform CRA_f"/>
    <property type="match status" value="1"/>
</dbReference>
<feature type="region of interest" description="Disordered" evidence="11">
    <location>
        <begin position="1"/>
        <end position="44"/>
    </location>
</feature>
<keyword evidence="7 10" id="KW-0238">DNA-binding</keyword>
<dbReference type="PANTHER" id="PTHR45796:SF7">
    <property type="entry name" value="FORKHEAD BOX PROTEIN P4"/>
    <property type="match status" value="1"/>
</dbReference>
<dbReference type="SMART" id="SM00339">
    <property type="entry name" value="FH"/>
    <property type="match status" value="1"/>
</dbReference>
<dbReference type="InterPro" id="IPR030456">
    <property type="entry name" value="TF_fork_head_CS_2"/>
</dbReference>
<dbReference type="SUPFAM" id="SSF46785">
    <property type="entry name" value="Winged helix' DNA-binding domain"/>
    <property type="match status" value="1"/>
</dbReference>
<evidence type="ECO:0000256" key="4">
    <source>
        <dbReference type="ARBA" id="ARBA00022771"/>
    </source>
</evidence>
<reference evidence="13" key="3">
    <citation type="submission" date="2025-09" db="UniProtKB">
        <authorList>
            <consortium name="Ensembl"/>
        </authorList>
    </citation>
    <scope>IDENTIFICATION</scope>
</reference>
<dbReference type="PANTHER" id="PTHR45796">
    <property type="entry name" value="FORKHEAD BOX P, ISOFORM C"/>
    <property type="match status" value="1"/>
</dbReference>
<sequence>MMVESASETIRTTPSNQNGVSSLSSQSDGGGGREGGSNGDTNGEISPVDLLHLQQQQVCVCVCICGTYVDVPVSMAMMSPQMITPQQMQQILSPPQLQALLQQQQALMLQQVKHTPILTHTHTHTRALWTQSQADKFRCIGSKQLAFQQQLIQMQQLQQQHILNLQRQGLVPLQPTHIYIKASEKYVCITISLLLFCVCLCLPSHEEHAGSHPLYGHGECKWPGCEALCEDMGQFIKHLNNEHALDDRSTAQCRVQMQVVQQLEIQLAKESERLQAMMTHLHMRPSEPKPYNQPLNLASSGSLLKRDSDAYPEGLPHPPTSAATPITPLRQGPSVISSSSLHTHSHSHTHAVGPIRRRNSDKYCTPIASELAQNCEFYKNADVRPPFTYASLIRHAILESPDRQLTLNEIYNWFTRKFAYFRRNTATWKNAVRHNLSLHKCFVRVENVKGAVWTVDEVEYQKRRPPKMTGSPTLVKNMISGLGFGSLNASYQAALAESSLSLLNSPPLVTPPSAASLNMLHVGHDDVSSTVEQVNSNGSCSPTLSPQQYSHPVHVKEEPTEVEEDSRPVSLLAGVTHSLPLPSDERDLEEDLPTEELE</sequence>
<evidence type="ECO:0000256" key="9">
    <source>
        <dbReference type="ARBA" id="ARBA00023242"/>
    </source>
</evidence>
<comment type="subcellular location">
    <subcellularLocation>
        <location evidence="1 10">Nucleus</location>
    </subcellularLocation>
</comment>
<evidence type="ECO:0000256" key="2">
    <source>
        <dbReference type="ARBA" id="ARBA00022491"/>
    </source>
</evidence>
<dbReference type="GO" id="GO:0008270">
    <property type="term" value="F:zinc ion binding"/>
    <property type="evidence" value="ECO:0007669"/>
    <property type="project" value="UniProtKB-KW"/>
</dbReference>
<dbReference type="CDD" id="cd20067">
    <property type="entry name" value="FH_FOXP4"/>
    <property type="match status" value="1"/>
</dbReference>
<reference evidence="13" key="2">
    <citation type="submission" date="2025-08" db="UniProtKB">
        <authorList>
            <consortium name="Ensembl"/>
        </authorList>
    </citation>
    <scope>IDENTIFICATION</scope>
</reference>
<dbReference type="AlphaFoldDB" id="A0AAQ5ZAD9"/>
<dbReference type="GO" id="GO:0000978">
    <property type="term" value="F:RNA polymerase II cis-regulatory region sequence-specific DNA binding"/>
    <property type="evidence" value="ECO:0007669"/>
    <property type="project" value="TreeGrafter"/>
</dbReference>
<feature type="region of interest" description="Disordered" evidence="11">
    <location>
        <begin position="306"/>
        <end position="356"/>
    </location>
</feature>
<feature type="compositionally biased region" description="Polar residues" evidence="11">
    <location>
        <begin position="531"/>
        <end position="550"/>
    </location>
</feature>
<dbReference type="Pfam" id="PF00250">
    <property type="entry name" value="Forkhead"/>
    <property type="match status" value="1"/>
</dbReference>
<keyword evidence="6" id="KW-0805">Transcription regulation</keyword>
<dbReference type="Gene3D" id="1.20.5.340">
    <property type="match status" value="1"/>
</dbReference>
<keyword evidence="8" id="KW-0804">Transcription</keyword>
<keyword evidence="9 10" id="KW-0539">Nucleus</keyword>
<dbReference type="InterPro" id="IPR047414">
    <property type="entry name" value="FH_FOXP4"/>
</dbReference>
<dbReference type="InterPro" id="IPR036390">
    <property type="entry name" value="WH_DNA-bd_sf"/>
</dbReference>
<feature type="compositionally biased region" description="Acidic residues" evidence="11">
    <location>
        <begin position="586"/>
        <end position="598"/>
    </location>
</feature>
<reference evidence="13 14" key="1">
    <citation type="submission" date="2022-01" db="EMBL/GenBank/DDBJ databases">
        <title>A chromosome-scale genome assembly of the false clownfish, Amphiprion ocellaris.</title>
        <authorList>
            <person name="Ryu T."/>
        </authorList>
    </citation>
    <scope>NUCLEOTIDE SEQUENCE [LARGE SCALE GENOMIC DNA]</scope>
</reference>
<feature type="compositionally biased region" description="Polar residues" evidence="11">
    <location>
        <begin position="1"/>
        <end position="18"/>
    </location>
</feature>
<evidence type="ECO:0000259" key="12">
    <source>
        <dbReference type="PROSITE" id="PS50039"/>
    </source>
</evidence>
<dbReference type="Ensembl" id="ENSAOCT00000062569.1">
    <property type="protein sequence ID" value="ENSAOCP00000062149.1"/>
    <property type="gene ID" value="ENSAOCG00000010823.2"/>
</dbReference>
<organism evidence="13 14">
    <name type="scientific">Amphiprion ocellaris</name>
    <name type="common">Clown anemonefish</name>
    <dbReference type="NCBI Taxonomy" id="80972"/>
    <lineage>
        <taxon>Eukaryota</taxon>
        <taxon>Metazoa</taxon>
        <taxon>Chordata</taxon>
        <taxon>Craniata</taxon>
        <taxon>Vertebrata</taxon>
        <taxon>Euteleostomi</taxon>
        <taxon>Actinopterygii</taxon>
        <taxon>Neopterygii</taxon>
        <taxon>Teleostei</taxon>
        <taxon>Neoteleostei</taxon>
        <taxon>Acanthomorphata</taxon>
        <taxon>Ovalentaria</taxon>
        <taxon>Pomacentridae</taxon>
        <taxon>Amphiprion</taxon>
    </lineage>
</organism>
<keyword evidence="5" id="KW-0862">Zinc</keyword>
<dbReference type="GO" id="GO:0001227">
    <property type="term" value="F:DNA-binding transcription repressor activity, RNA polymerase II-specific"/>
    <property type="evidence" value="ECO:0007669"/>
    <property type="project" value="TreeGrafter"/>
</dbReference>
<dbReference type="PRINTS" id="PR00053">
    <property type="entry name" value="FORKHEAD"/>
</dbReference>
<evidence type="ECO:0000256" key="5">
    <source>
        <dbReference type="ARBA" id="ARBA00022833"/>
    </source>
</evidence>
<accession>A0AAQ5ZAD9</accession>
<dbReference type="InterPro" id="IPR036388">
    <property type="entry name" value="WH-like_DNA-bd_sf"/>
</dbReference>
<dbReference type="Gene3D" id="1.10.10.10">
    <property type="entry name" value="Winged helix-like DNA-binding domain superfamily/Winged helix DNA-binding domain"/>
    <property type="match status" value="1"/>
</dbReference>
<evidence type="ECO:0000256" key="10">
    <source>
        <dbReference type="PROSITE-ProRule" id="PRU00089"/>
    </source>
</evidence>
<keyword evidence="3" id="KW-0479">Metal-binding</keyword>
<dbReference type="PROSITE" id="PS50039">
    <property type="entry name" value="FORK_HEAD_3"/>
    <property type="match status" value="1"/>
</dbReference>
<feature type="domain" description="Fork-head" evidence="12">
    <location>
        <begin position="384"/>
        <end position="457"/>
    </location>
</feature>
<keyword evidence="4" id="KW-0863">Zinc-finger</keyword>
<proteinExistence type="predicted"/>
<name>A0AAQ5ZAD9_AMPOC</name>
<dbReference type="PROSITE" id="PS00658">
    <property type="entry name" value="FORK_HEAD_2"/>
    <property type="match status" value="1"/>
</dbReference>
<evidence type="ECO:0000256" key="6">
    <source>
        <dbReference type="ARBA" id="ARBA00023015"/>
    </source>
</evidence>
<dbReference type="Pfam" id="PF16159">
    <property type="entry name" value="FOXP-CC"/>
    <property type="match status" value="1"/>
</dbReference>
<keyword evidence="14" id="KW-1185">Reference proteome</keyword>
<dbReference type="FunFam" id="1.10.10.10:FF:000010">
    <property type="entry name" value="Forkhead box P2 isoform B"/>
    <property type="match status" value="1"/>
</dbReference>
<dbReference type="GO" id="GO:0005634">
    <property type="term" value="C:nucleus"/>
    <property type="evidence" value="ECO:0007669"/>
    <property type="project" value="UniProtKB-SubCell"/>
</dbReference>
<dbReference type="Proteomes" id="UP001501940">
    <property type="component" value="Chromosome 5"/>
</dbReference>
<evidence type="ECO:0000256" key="11">
    <source>
        <dbReference type="SAM" id="MobiDB-lite"/>
    </source>
</evidence>
<evidence type="ECO:0000256" key="1">
    <source>
        <dbReference type="ARBA" id="ARBA00004123"/>
    </source>
</evidence>
<dbReference type="InterPro" id="IPR050998">
    <property type="entry name" value="FOXP"/>
</dbReference>
<dbReference type="InterPro" id="IPR032354">
    <property type="entry name" value="FOXP-CC"/>
</dbReference>